<dbReference type="OrthoDB" id="10017101at2759"/>
<protein>
    <submittedName>
        <fullName evidence="3">934_t:CDS:1</fullName>
    </submittedName>
</protein>
<evidence type="ECO:0000313" key="3">
    <source>
        <dbReference type="EMBL" id="CAG8553711.1"/>
    </source>
</evidence>
<evidence type="ECO:0000313" key="4">
    <source>
        <dbReference type="Proteomes" id="UP000789739"/>
    </source>
</evidence>
<gene>
    <name evidence="3" type="ORF">PBRASI_LOCUS5223</name>
</gene>
<keyword evidence="4" id="KW-1185">Reference proteome</keyword>
<dbReference type="CDD" id="cd02440">
    <property type="entry name" value="AdoMet_MTases"/>
    <property type="match status" value="1"/>
</dbReference>
<keyword evidence="1" id="KW-0808">Transferase</keyword>
<dbReference type="GO" id="GO:0016740">
    <property type="term" value="F:transferase activity"/>
    <property type="evidence" value="ECO:0007669"/>
    <property type="project" value="UniProtKB-KW"/>
</dbReference>
<dbReference type="SUPFAM" id="SSF53335">
    <property type="entry name" value="S-adenosyl-L-methionine-dependent methyltransferases"/>
    <property type="match status" value="1"/>
</dbReference>
<dbReference type="EMBL" id="CAJVPI010000593">
    <property type="protein sequence ID" value="CAG8553711.1"/>
    <property type="molecule type" value="Genomic_DNA"/>
</dbReference>
<evidence type="ECO:0000259" key="2">
    <source>
        <dbReference type="SMART" id="SM00828"/>
    </source>
</evidence>
<dbReference type="Gene3D" id="3.40.50.150">
    <property type="entry name" value="Vaccinia Virus protein VP39"/>
    <property type="match status" value="1"/>
</dbReference>
<dbReference type="Pfam" id="PF13847">
    <property type="entry name" value="Methyltransf_31"/>
    <property type="match status" value="1"/>
</dbReference>
<dbReference type="PANTHER" id="PTHR45128">
    <property type="entry name" value="METHYLTRANSFERASE TYPE 11"/>
    <property type="match status" value="1"/>
</dbReference>
<dbReference type="InterPro" id="IPR053173">
    <property type="entry name" value="SAM-binding_MTase"/>
</dbReference>
<evidence type="ECO:0000256" key="1">
    <source>
        <dbReference type="ARBA" id="ARBA00022679"/>
    </source>
</evidence>
<dbReference type="SMART" id="SM00828">
    <property type="entry name" value="PKS_MT"/>
    <property type="match status" value="1"/>
</dbReference>
<dbReference type="InterPro" id="IPR048711">
    <property type="entry name" value="WHD_Rv2258c"/>
</dbReference>
<dbReference type="Proteomes" id="UP000789739">
    <property type="component" value="Unassembled WGS sequence"/>
</dbReference>
<dbReference type="PANTHER" id="PTHR45128:SF1">
    <property type="entry name" value="S-ADENOSYLMETHIONINE-DEPENDENT METHYLTRANSFERASE RV2258C"/>
    <property type="match status" value="1"/>
</dbReference>
<proteinExistence type="predicted"/>
<comment type="caution">
    <text evidence="3">The sequence shown here is derived from an EMBL/GenBank/DDBJ whole genome shotgun (WGS) entry which is preliminary data.</text>
</comment>
<dbReference type="Pfam" id="PF21320">
    <property type="entry name" value="WHD_Rv2258c"/>
    <property type="match status" value="1"/>
</dbReference>
<sequence>MSTEAQATPDPAKAFATKLVKTLNDGALCLMISVGHRAGLYDAISTFYPEFVSSQALADKAKLNERYVREWLGAMVVGGIIEYNSESKTYRLPKDHAAFMVRESGPKNVAIFGQWISLLGSVEDRILECFKNGGGVPHEAYHRVDEVLAEKSSALIVPVMQEMVVPGIPGLLDKLKKGSKVLDIGCGRGFVMLDLAKRYPGCTFRGYDYSSKLIADANADVASLGLANVSFHVQNISKLEEVGEYDVILAMDVIHHLADPVGALKGANRALKGDGLFVMQDVNFSCDVEKNVNQVYGPALYADSLLRTMTISLSEGGLGLGAVWGTEVAQKMLKENGFNKTEIVVFPEDFVTCWFVNQK</sequence>
<dbReference type="InterPro" id="IPR025714">
    <property type="entry name" value="Methyltranfer_dom"/>
</dbReference>
<feature type="domain" description="Polyketide synthase-like methyltransferase" evidence="2">
    <location>
        <begin position="160"/>
        <end position="347"/>
    </location>
</feature>
<dbReference type="InterPro" id="IPR020803">
    <property type="entry name" value="MeTfrase_dom"/>
</dbReference>
<dbReference type="InterPro" id="IPR029063">
    <property type="entry name" value="SAM-dependent_MTases_sf"/>
</dbReference>
<reference evidence="3" key="1">
    <citation type="submission" date="2021-06" db="EMBL/GenBank/DDBJ databases">
        <authorList>
            <person name="Kallberg Y."/>
            <person name="Tangrot J."/>
            <person name="Rosling A."/>
        </authorList>
    </citation>
    <scope>NUCLEOTIDE SEQUENCE</scope>
    <source>
        <strain evidence="3">BR232B</strain>
    </source>
</reference>
<name>A0A9N9FSS8_9GLOM</name>
<accession>A0A9N9FSS8</accession>
<organism evidence="3 4">
    <name type="scientific">Paraglomus brasilianum</name>
    <dbReference type="NCBI Taxonomy" id="144538"/>
    <lineage>
        <taxon>Eukaryota</taxon>
        <taxon>Fungi</taxon>
        <taxon>Fungi incertae sedis</taxon>
        <taxon>Mucoromycota</taxon>
        <taxon>Glomeromycotina</taxon>
        <taxon>Glomeromycetes</taxon>
        <taxon>Paraglomerales</taxon>
        <taxon>Paraglomeraceae</taxon>
        <taxon>Paraglomus</taxon>
    </lineage>
</organism>
<dbReference type="AlphaFoldDB" id="A0A9N9FSS8"/>